<reference evidence="3" key="1">
    <citation type="journal article" date="2014" name="Insect Biochem. Mol. Biol.">
        <title>An insight into the sialome of the frog biting fly, Corethrella appendiculata.</title>
        <authorList>
            <person name="Ribeiro J.M.C."/>
            <person name="Chagas A.C."/>
            <person name="Pham V.M."/>
            <person name="Lounibos L.P."/>
            <person name="Calvo E."/>
        </authorList>
    </citation>
    <scope>NUCLEOTIDE SEQUENCE</scope>
    <source>
        <tissue evidence="3">Salivary glands</tissue>
    </source>
</reference>
<proteinExistence type="evidence at transcript level"/>
<sequence length="209" mass="24674">MSYIEWLNRLKSADKTSVIQGNVRKIHYKFHNGLEMAEEYSIETGIVLRRAWKESHGLMKKDKWNIELGENVVNYNADPNGDLLKESVSEPFLVKRITRHAIEWRIRNLPYPIEVYSVSVDVANKSLIVRTANKKYYKLIQVQEFERCNYEPKQQDLSIRHQSNTLIITYKKPQILIEMEKAVLIELQNVETMEYDDVDCRDLLKELIS</sequence>
<comment type="similarity">
    <text evidence="1">Belongs to the DPCD family.</text>
</comment>
<evidence type="ECO:0000256" key="2">
    <source>
        <dbReference type="ARBA" id="ARBA00020330"/>
    </source>
</evidence>
<dbReference type="EMBL" id="GANO01001360">
    <property type="protein sequence ID" value="JAB58511.1"/>
    <property type="molecule type" value="mRNA"/>
</dbReference>
<protein>
    <recommendedName>
        <fullName evidence="2">Protein DPCD</fullName>
    </recommendedName>
</protein>
<organism evidence="3">
    <name type="scientific">Corethrella appendiculata</name>
    <dbReference type="NCBI Taxonomy" id="1370023"/>
    <lineage>
        <taxon>Eukaryota</taxon>
        <taxon>Metazoa</taxon>
        <taxon>Ecdysozoa</taxon>
        <taxon>Arthropoda</taxon>
        <taxon>Hexapoda</taxon>
        <taxon>Insecta</taxon>
        <taxon>Pterygota</taxon>
        <taxon>Neoptera</taxon>
        <taxon>Endopterygota</taxon>
        <taxon>Diptera</taxon>
        <taxon>Nematocera</taxon>
        <taxon>Culicoidea</taxon>
        <taxon>Chaoboridae</taxon>
        <taxon>Corethrella</taxon>
    </lineage>
</organism>
<dbReference type="PANTHER" id="PTHR31921">
    <property type="entry name" value="PROTEIN DPCD"/>
    <property type="match status" value="1"/>
</dbReference>
<accession>U5ELK9</accession>
<dbReference type="InterPro" id="IPR026224">
    <property type="entry name" value="DPCD"/>
</dbReference>
<evidence type="ECO:0000313" key="3">
    <source>
        <dbReference type="EMBL" id="JAB58511.1"/>
    </source>
</evidence>
<dbReference type="PRINTS" id="PR02065">
    <property type="entry name" value="PROTEINDPCD"/>
</dbReference>
<evidence type="ECO:0000256" key="1">
    <source>
        <dbReference type="ARBA" id="ARBA00010597"/>
    </source>
</evidence>
<dbReference type="Pfam" id="PF14913">
    <property type="entry name" value="DPCD"/>
    <property type="match status" value="1"/>
</dbReference>
<dbReference type="AlphaFoldDB" id="U5ELK9"/>
<name>U5ELK9_9DIPT</name>
<dbReference type="PANTHER" id="PTHR31921:SF1">
    <property type="entry name" value="PROTEIN DPCD"/>
    <property type="match status" value="1"/>
</dbReference>